<dbReference type="PANTHER" id="PTHR33744:SF1">
    <property type="entry name" value="DNA-BINDING TRANSCRIPTIONAL ACTIVATOR ADER"/>
    <property type="match status" value="1"/>
</dbReference>
<dbReference type="InterPro" id="IPR009057">
    <property type="entry name" value="Homeodomain-like_sf"/>
</dbReference>
<dbReference type="Pfam" id="PF13556">
    <property type="entry name" value="HTH_30"/>
    <property type="match status" value="1"/>
</dbReference>
<dbReference type="InterPro" id="IPR051448">
    <property type="entry name" value="CdaR-like_regulators"/>
</dbReference>
<protein>
    <recommendedName>
        <fullName evidence="1">PucR C-terminal helix-turn-helix domain-containing protein</fullName>
    </recommendedName>
</protein>
<accession>A0A7W9LYP3</accession>
<reference evidence="2 3" key="1">
    <citation type="submission" date="2020-08" db="EMBL/GenBank/DDBJ databases">
        <title>Sequencing the genomes of 1000 actinobacteria strains.</title>
        <authorList>
            <person name="Klenk H.-P."/>
        </authorList>
    </citation>
    <scope>NUCLEOTIDE SEQUENCE [LARGE SCALE GENOMIC DNA]</scope>
    <source>
        <strain evidence="2 3">DSM 45486</strain>
    </source>
</reference>
<dbReference type="SUPFAM" id="SSF46689">
    <property type="entry name" value="Homeodomain-like"/>
    <property type="match status" value="1"/>
</dbReference>
<dbReference type="PANTHER" id="PTHR33744">
    <property type="entry name" value="CARBOHYDRATE DIACID REGULATOR"/>
    <property type="match status" value="1"/>
</dbReference>
<dbReference type="Gene3D" id="1.10.10.2840">
    <property type="entry name" value="PucR C-terminal helix-turn-helix domain"/>
    <property type="match status" value="1"/>
</dbReference>
<dbReference type="AlphaFoldDB" id="A0A7W9LYP3"/>
<evidence type="ECO:0000259" key="1">
    <source>
        <dbReference type="Pfam" id="PF13556"/>
    </source>
</evidence>
<dbReference type="EMBL" id="JACHMO010000001">
    <property type="protein sequence ID" value="MBB5800893.1"/>
    <property type="molecule type" value="Genomic_DNA"/>
</dbReference>
<name>A0A7W9LYP3_9PSEU</name>
<sequence length="381" mass="41090">MRAAHVDILEDLSDGILEGNGPLTSAGPASRRLWVSSARTVMEAGLDVWSGAATLPDQDWNIHVELAQDAVANGLPLGHVLRGIEIGYTALVTGYWRVAEPGDHTELVAYTAWNGKLADSCLQSLRDGYFLSVKSDGRVEVARQAFLESLLAGTPRTDLAVNAGLALCPAYLVMAVPSRTVATDAFPRDVLVNQTERGSVALFPTVDAPDMWARTEVQARRCAQLGGVSSMIVLTRATEPKNIPAAVVDAERASALASALQLSGVVRPETLRMEQVLAEDGLLRQDVSQVIEPIIDQCDLITTLHQLYQTDLDRSRTATRLGIHRRTLSYRLQKIATVTGVDPLSSRGIKAFQLALAAHQLDGEHPVPESLPEELPGERAS</sequence>
<dbReference type="Proteomes" id="UP000552097">
    <property type="component" value="Unassembled WGS sequence"/>
</dbReference>
<gene>
    <name evidence="2" type="ORF">F4560_000661</name>
</gene>
<comment type="caution">
    <text evidence="2">The sequence shown here is derived from an EMBL/GenBank/DDBJ whole genome shotgun (WGS) entry which is preliminary data.</text>
</comment>
<evidence type="ECO:0000313" key="2">
    <source>
        <dbReference type="EMBL" id="MBB5800893.1"/>
    </source>
</evidence>
<proteinExistence type="predicted"/>
<organism evidence="2 3">
    <name type="scientific">Saccharothrix ecbatanensis</name>
    <dbReference type="NCBI Taxonomy" id="1105145"/>
    <lineage>
        <taxon>Bacteria</taxon>
        <taxon>Bacillati</taxon>
        <taxon>Actinomycetota</taxon>
        <taxon>Actinomycetes</taxon>
        <taxon>Pseudonocardiales</taxon>
        <taxon>Pseudonocardiaceae</taxon>
        <taxon>Saccharothrix</taxon>
    </lineage>
</organism>
<evidence type="ECO:0000313" key="3">
    <source>
        <dbReference type="Proteomes" id="UP000552097"/>
    </source>
</evidence>
<dbReference type="InterPro" id="IPR025736">
    <property type="entry name" value="PucR_C-HTH_dom"/>
</dbReference>
<keyword evidence="3" id="KW-1185">Reference proteome</keyword>
<dbReference type="InterPro" id="IPR042070">
    <property type="entry name" value="PucR_C-HTH_sf"/>
</dbReference>
<dbReference type="RefSeq" id="WP_184915997.1">
    <property type="nucleotide sequence ID" value="NZ_JACHMO010000001.1"/>
</dbReference>
<feature type="domain" description="PucR C-terminal helix-turn-helix" evidence="1">
    <location>
        <begin position="300"/>
        <end position="358"/>
    </location>
</feature>